<keyword evidence="8" id="KW-0411">Iron-sulfur</keyword>
<dbReference type="Gene3D" id="3.40.640.10">
    <property type="entry name" value="Type I PLP-dependent aspartate aminotransferase-like (Major domain)"/>
    <property type="match status" value="1"/>
</dbReference>
<dbReference type="GO" id="GO:0005739">
    <property type="term" value="C:mitochondrion"/>
    <property type="evidence" value="ECO:0000318"/>
    <property type="project" value="GO_Central"/>
</dbReference>
<evidence type="ECO:0000256" key="4">
    <source>
        <dbReference type="ARBA" id="ARBA00022679"/>
    </source>
</evidence>
<evidence type="ECO:0000313" key="11">
    <source>
        <dbReference type="Proteomes" id="UP000001542"/>
    </source>
</evidence>
<dbReference type="InterPro" id="IPR015424">
    <property type="entry name" value="PyrdxlP-dep_Trfase"/>
</dbReference>
<dbReference type="GO" id="GO:0046872">
    <property type="term" value="F:metal ion binding"/>
    <property type="evidence" value="ECO:0007669"/>
    <property type="project" value="UniProtKB-KW"/>
</dbReference>
<evidence type="ECO:0000256" key="1">
    <source>
        <dbReference type="ARBA" id="ARBA00001933"/>
    </source>
</evidence>
<dbReference type="VEuPathDB" id="TrichDB:TVAG_365590"/>
<dbReference type="GO" id="GO:0031071">
    <property type="term" value="F:cysteine desulfurase activity"/>
    <property type="evidence" value="ECO:0000318"/>
    <property type="project" value="GO_Central"/>
</dbReference>
<evidence type="ECO:0000256" key="7">
    <source>
        <dbReference type="ARBA" id="ARBA00023004"/>
    </source>
</evidence>
<dbReference type="AlphaFoldDB" id="A2DHK3"/>
<keyword evidence="7" id="KW-0408">Iron</keyword>
<evidence type="ECO:0000256" key="8">
    <source>
        <dbReference type="ARBA" id="ARBA00023014"/>
    </source>
</evidence>
<dbReference type="Proteomes" id="UP000001542">
    <property type="component" value="Unassembled WGS sequence"/>
</dbReference>
<name>A2DHK3_TRIV3</name>
<dbReference type="EMBL" id="DS113201">
    <property type="protein sequence ID" value="EAY20051.1"/>
    <property type="molecule type" value="Genomic_DNA"/>
</dbReference>
<dbReference type="PIRSF" id="PIRSF005572">
    <property type="entry name" value="NifS"/>
    <property type="match status" value="1"/>
</dbReference>
<evidence type="ECO:0000259" key="9">
    <source>
        <dbReference type="Pfam" id="PF00266"/>
    </source>
</evidence>
<dbReference type="PANTHER" id="PTHR11601:SF34">
    <property type="entry name" value="CYSTEINE DESULFURASE"/>
    <property type="match status" value="1"/>
</dbReference>
<dbReference type="EC" id="2.8.1.7" evidence="3"/>
<evidence type="ECO:0000313" key="10">
    <source>
        <dbReference type="EMBL" id="EAY20051.1"/>
    </source>
</evidence>
<evidence type="ECO:0000256" key="5">
    <source>
        <dbReference type="ARBA" id="ARBA00022723"/>
    </source>
</evidence>
<sequence>MLTNLYNKAFHGHYLDAQATSILDPRVLDAMLPFETHKHGNPHSTQHGFGKEAHGAVEKARKDIARAINAEPNEIIFTGGATECGNISIKGSMRYLKQKGKKHLIVSNVEHKCILESALDLEPEGFEATILPVKKDGTVDPADVEKAIRPDTGLVSCMAVNNEIGTINPLADIAQMCKAHDVLFHTDAAQAFGKIPIDVKKMGINLLSLTGHKIHGPKGIGALFIGSKPRVRVEPIVSGGGQERNIRSGTLAVPLIVGLGKAAEIAYREMKYDSPYVESLGKYLISEIQRKLPKATFNGSLEHRWFGCVNVSLNTIESAKLMTKIPEFAFSSGSACIHNDDEPSYVLKAIGLSKQAAKTTVRIGLSKFTTKEDVDLFLKKLEELQ</sequence>
<comment type="cofactor">
    <cofactor evidence="1">
        <name>pyridoxal 5'-phosphate</name>
        <dbReference type="ChEBI" id="CHEBI:597326"/>
    </cofactor>
</comment>
<evidence type="ECO:0000256" key="3">
    <source>
        <dbReference type="ARBA" id="ARBA00012239"/>
    </source>
</evidence>
<dbReference type="RefSeq" id="XP_001581037.1">
    <property type="nucleotide sequence ID" value="XM_001580987.1"/>
</dbReference>
<gene>
    <name evidence="10" type="ORF">TVAG_365590</name>
</gene>
<organism evidence="10 11">
    <name type="scientific">Trichomonas vaginalis (strain ATCC PRA-98 / G3)</name>
    <dbReference type="NCBI Taxonomy" id="412133"/>
    <lineage>
        <taxon>Eukaryota</taxon>
        <taxon>Metamonada</taxon>
        <taxon>Parabasalia</taxon>
        <taxon>Trichomonadida</taxon>
        <taxon>Trichomonadidae</taxon>
        <taxon>Trichomonas</taxon>
    </lineage>
</organism>
<evidence type="ECO:0000256" key="6">
    <source>
        <dbReference type="ARBA" id="ARBA00022898"/>
    </source>
</evidence>
<dbReference type="FunCoup" id="A2DHK3">
    <property type="interactions" value="559"/>
</dbReference>
<comment type="similarity">
    <text evidence="2">Belongs to the class-V pyridoxal-phosphate-dependent aminotransferase family. NifS/IscS subfamily.</text>
</comment>
<dbReference type="Pfam" id="PF00266">
    <property type="entry name" value="Aminotran_5"/>
    <property type="match status" value="1"/>
</dbReference>
<dbReference type="InterPro" id="IPR000192">
    <property type="entry name" value="Aminotrans_V_dom"/>
</dbReference>
<dbReference type="InterPro" id="IPR015422">
    <property type="entry name" value="PyrdxlP-dep_Trfase_small"/>
</dbReference>
<dbReference type="VEuPathDB" id="TrichDB:TVAGG3_0302520"/>
<dbReference type="InterPro" id="IPR015421">
    <property type="entry name" value="PyrdxlP-dep_Trfase_major"/>
</dbReference>
<feature type="domain" description="Aminotransferase class V" evidence="9">
    <location>
        <begin position="13"/>
        <end position="377"/>
    </location>
</feature>
<dbReference type="GO" id="GO:0051536">
    <property type="term" value="F:iron-sulfur cluster binding"/>
    <property type="evidence" value="ECO:0007669"/>
    <property type="project" value="UniProtKB-KW"/>
</dbReference>
<dbReference type="STRING" id="5722.A2DHK3"/>
<dbReference type="OMA" id="AMDIPYT"/>
<dbReference type="GO" id="GO:0016226">
    <property type="term" value="P:iron-sulfur cluster assembly"/>
    <property type="evidence" value="ECO:0000318"/>
    <property type="project" value="GO_Central"/>
</dbReference>
<protein>
    <recommendedName>
        <fullName evidence="3">cysteine desulfurase</fullName>
        <ecNumber evidence="3">2.8.1.7</ecNumber>
    </recommendedName>
</protein>
<dbReference type="Gene3D" id="3.90.1150.10">
    <property type="entry name" value="Aspartate Aminotransferase, domain 1"/>
    <property type="match status" value="1"/>
</dbReference>
<dbReference type="KEGG" id="tva:5465585"/>
<dbReference type="InterPro" id="IPR016454">
    <property type="entry name" value="Cysteine_dSase"/>
</dbReference>
<reference evidence="10" key="1">
    <citation type="submission" date="2006-10" db="EMBL/GenBank/DDBJ databases">
        <authorList>
            <person name="Amadeo P."/>
            <person name="Zhao Q."/>
            <person name="Wortman J."/>
            <person name="Fraser-Liggett C."/>
            <person name="Carlton J."/>
        </authorList>
    </citation>
    <scope>NUCLEOTIDE SEQUENCE</scope>
    <source>
        <strain evidence="10">G3</strain>
    </source>
</reference>
<dbReference type="PANTHER" id="PTHR11601">
    <property type="entry name" value="CYSTEINE DESULFURYLASE FAMILY MEMBER"/>
    <property type="match status" value="1"/>
</dbReference>
<dbReference type="OrthoDB" id="10250117at2759"/>
<keyword evidence="6" id="KW-0663">Pyridoxal phosphate</keyword>
<keyword evidence="11" id="KW-1185">Reference proteome</keyword>
<dbReference type="GO" id="GO:0005829">
    <property type="term" value="C:cytosol"/>
    <property type="evidence" value="ECO:0000318"/>
    <property type="project" value="GO_Central"/>
</dbReference>
<accession>A2DHK3</accession>
<reference evidence="10" key="2">
    <citation type="journal article" date="2007" name="Science">
        <title>Draft genome sequence of the sexually transmitted pathogen Trichomonas vaginalis.</title>
        <authorList>
            <person name="Carlton J.M."/>
            <person name="Hirt R.P."/>
            <person name="Silva J.C."/>
            <person name="Delcher A.L."/>
            <person name="Schatz M."/>
            <person name="Zhao Q."/>
            <person name="Wortman J.R."/>
            <person name="Bidwell S.L."/>
            <person name="Alsmark U.C.M."/>
            <person name="Besteiro S."/>
            <person name="Sicheritz-Ponten T."/>
            <person name="Noel C.J."/>
            <person name="Dacks J.B."/>
            <person name="Foster P.G."/>
            <person name="Simillion C."/>
            <person name="Van de Peer Y."/>
            <person name="Miranda-Saavedra D."/>
            <person name="Barton G.J."/>
            <person name="Westrop G.D."/>
            <person name="Mueller S."/>
            <person name="Dessi D."/>
            <person name="Fiori P.L."/>
            <person name="Ren Q."/>
            <person name="Paulsen I."/>
            <person name="Zhang H."/>
            <person name="Bastida-Corcuera F.D."/>
            <person name="Simoes-Barbosa A."/>
            <person name="Brown M.T."/>
            <person name="Hayes R.D."/>
            <person name="Mukherjee M."/>
            <person name="Okumura C.Y."/>
            <person name="Schneider R."/>
            <person name="Smith A.J."/>
            <person name="Vanacova S."/>
            <person name="Villalvazo M."/>
            <person name="Haas B.J."/>
            <person name="Pertea M."/>
            <person name="Feldblyum T.V."/>
            <person name="Utterback T.R."/>
            <person name="Shu C.L."/>
            <person name="Osoegawa K."/>
            <person name="de Jong P.J."/>
            <person name="Hrdy I."/>
            <person name="Horvathova L."/>
            <person name="Zubacova Z."/>
            <person name="Dolezal P."/>
            <person name="Malik S.B."/>
            <person name="Logsdon J.M. Jr."/>
            <person name="Henze K."/>
            <person name="Gupta A."/>
            <person name="Wang C.C."/>
            <person name="Dunne R.L."/>
            <person name="Upcroft J.A."/>
            <person name="Upcroft P."/>
            <person name="White O."/>
            <person name="Salzberg S.L."/>
            <person name="Tang P."/>
            <person name="Chiu C.-H."/>
            <person name="Lee Y.-S."/>
            <person name="Embley T.M."/>
            <person name="Coombs G.H."/>
            <person name="Mottram J.C."/>
            <person name="Tachezy J."/>
            <person name="Fraser-Liggett C.M."/>
            <person name="Johnson P.J."/>
        </authorList>
    </citation>
    <scope>NUCLEOTIDE SEQUENCE [LARGE SCALE GENOMIC DNA]</scope>
    <source>
        <strain evidence="10">G3</strain>
    </source>
</reference>
<keyword evidence="5" id="KW-0479">Metal-binding</keyword>
<proteinExistence type="inferred from homology"/>
<dbReference type="FunFam" id="3.40.640.10:FF:000003">
    <property type="entry name" value="Cysteine desulfurase IscS"/>
    <property type="match status" value="1"/>
</dbReference>
<keyword evidence="4" id="KW-0808">Transferase</keyword>
<dbReference type="eggNOG" id="KOG1549">
    <property type="taxonomic scope" value="Eukaryota"/>
</dbReference>
<dbReference type="SUPFAM" id="SSF53383">
    <property type="entry name" value="PLP-dependent transferases"/>
    <property type="match status" value="1"/>
</dbReference>
<dbReference type="SMR" id="A2DHK3"/>
<evidence type="ECO:0000256" key="2">
    <source>
        <dbReference type="ARBA" id="ARBA00006490"/>
    </source>
</evidence>
<dbReference type="InParanoid" id="A2DHK3"/>